<dbReference type="STRING" id="1125725.HMPREF1325_0057"/>
<sequence>MCQNDSICIFLTDFFLIRKKFGTAYRTQNVKRPFRCEISDKNAVFIDYYRLIRDKIGVFYCFYLFLGSWHKNCYKDK</sequence>
<accession>U1GP11</accession>
<dbReference type="AlphaFoldDB" id="U1GP11"/>
<dbReference type="Proteomes" id="UP000016412">
    <property type="component" value="Unassembled WGS sequence"/>
</dbReference>
<evidence type="ECO:0000313" key="1">
    <source>
        <dbReference type="EMBL" id="ERF59740.1"/>
    </source>
</evidence>
<reference evidence="1 2" key="1">
    <citation type="submission" date="2013-08" db="EMBL/GenBank/DDBJ databases">
        <authorList>
            <person name="Durkin A.S."/>
            <person name="Haft D.R."/>
            <person name="McCorrison J."/>
            <person name="Torralba M."/>
            <person name="Gillis M."/>
            <person name="Haft D.H."/>
            <person name="Methe B."/>
            <person name="Sutton G."/>
            <person name="Nelson K.E."/>
        </authorList>
    </citation>
    <scope>NUCLEOTIDE SEQUENCE [LARGE SCALE GENOMIC DNA]</scope>
    <source>
        <strain evidence="1 2">VPI DR56BR1116</strain>
    </source>
</reference>
<dbReference type="EMBL" id="AUZJ01000060">
    <property type="protein sequence ID" value="ERF59740.1"/>
    <property type="molecule type" value="Genomic_DNA"/>
</dbReference>
<protein>
    <submittedName>
        <fullName evidence="1">Uncharacterized protein</fullName>
    </submittedName>
</protein>
<comment type="caution">
    <text evidence="1">The sequence shown here is derived from an EMBL/GenBank/DDBJ whole genome shotgun (WGS) entry which is preliminary data.</text>
</comment>
<organism evidence="1 2">
    <name type="scientific">Treponema socranskii subsp. socranskii VPI DR56BR1116 = ATCC 35536</name>
    <dbReference type="NCBI Taxonomy" id="1125725"/>
    <lineage>
        <taxon>Bacteria</taxon>
        <taxon>Pseudomonadati</taxon>
        <taxon>Spirochaetota</taxon>
        <taxon>Spirochaetia</taxon>
        <taxon>Spirochaetales</taxon>
        <taxon>Treponemataceae</taxon>
        <taxon>Treponema</taxon>
    </lineage>
</organism>
<proteinExistence type="predicted"/>
<dbReference type="PATRIC" id="fig|1125725.3.peg.2306"/>
<evidence type="ECO:0000313" key="2">
    <source>
        <dbReference type="Proteomes" id="UP000016412"/>
    </source>
</evidence>
<gene>
    <name evidence="1" type="ORF">HMPREF1325_0057</name>
</gene>
<name>U1GP11_TRESO</name>